<dbReference type="AlphaFoldDB" id="A0A3N6RVZ4"/>
<comment type="caution">
    <text evidence="1">The sequence shown here is derived from an EMBL/GenBank/DDBJ whole genome shotgun (WGS) entry which is preliminary data.</text>
</comment>
<evidence type="ECO:0000313" key="1">
    <source>
        <dbReference type="EMBL" id="KAF2586505.1"/>
    </source>
</evidence>
<reference evidence="2 3" key="3">
    <citation type="journal article" date="2020" name="BMC Genomics">
        <title>Intraspecific diversification of the crop wild relative Brassica cretica Lam. using demographic model selection.</title>
        <authorList>
            <person name="Kioukis A."/>
            <person name="Michalopoulou V.A."/>
            <person name="Briers L."/>
            <person name="Pirintsos S."/>
            <person name="Studholme D.J."/>
            <person name="Pavlidis P."/>
            <person name="Sarris P.F."/>
        </authorList>
    </citation>
    <scope>NUCLEOTIDE SEQUENCE [LARGE SCALE GENOMIC DNA]</scope>
    <source>
        <strain evidence="3">cv. PFS-1207/04</strain>
        <strain evidence="2">PFS-1207/04</strain>
    </source>
</reference>
<gene>
    <name evidence="2" type="ORF">DY000_02010441</name>
    <name evidence="1" type="ORF">F2Q70_00037249</name>
</gene>
<protein>
    <submittedName>
        <fullName evidence="1">Uncharacterized protein</fullName>
    </submittedName>
</protein>
<reference evidence="2" key="2">
    <citation type="submission" date="2019-12" db="EMBL/GenBank/DDBJ databases">
        <authorList>
            <person name="Studholme D.J."/>
            <person name="Sarris P."/>
        </authorList>
    </citation>
    <scope>NUCLEOTIDE SEQUENCE</scope>
    <source>
        <strain evidence="2">PFS-1207/04</strain>
        <tissue evidence="2">Leaf</tissue>
    </source>
</reference>
<evidence type="ECO:0000313" key="3">
    <source>
        <dbReference type="Proteomes" id="UP000266723"/>
    </source>
</evidence>
<reference evidence="1" key="1">
    <citation type="submission" date="2019-12" db="EMBL/GenBank/DDBJ databases">
        <title>Genome sequencing and annotation of Brassica cretica.</title>
        <authorList>
            <person name="Studholme D.J."/>
            <person name="Sarris P.F."/>
        </authorList>
    </citation>
    <scope>NUCLEOTIDE SEQUENCE</scope>
    <source>
        <strain evidence="1">PFS-102/07</strain>
        <tissue evidence="1">Leaf</tissue>
    </source>
</reference>
<dbReference type="EMBL" id="QGKY02000246">
    <property type="protein sequence ID" value="KAF2586505.1"/>
    <property type="molecule type" value="Genomic_DNA"/>
</dbReference>
<accession>A0A3N6RVZ4</accession>
<name>A0A3N6RVZ4_BRACR</name>
<dbReference type="EMBL" id="QGKV02000832">
    <property type="protein sequence ID" value="KAF3551165.1"/>
    <property type="molecule type" value="Genomic_DNA"/>
</dbReference>
<keyword evidence="3" id="KW-1185">Reference proteome</keyword>
<proteinExistence type="predicted"/>
<sequence length="84" mass="9406">MRNYRTYTLSGRYVASSDRARAKARSLRSDRVLVPLGRYVATGLEPKFGRCPATELFRNVKTTPVHVLSSNLQCYLPKTVASSV</sequence>
<evidence type="ECO:0000313" key="2">
    <source>
        <dbReference type="EMBL" id="KAF3551165.1"/>
    </source>
</evidence>
<organism evidence="1">
    <name type="scientific">Brassica cretica</name>
    <name type="common">Mustard</name>
    <dbReference type="NCBI Taxonomy" id="69181"/>
    <lineage>
        <taxon>Eukaryota</taxon>
        <taxon>Viridiplantae</taxon>
        <taxon>Streptophyta</taxon>
        <taxon>Embryophyta</taxon>
        <taxon>Tracheophyta</taxon>
        <taxon>Spermatophyta</taxon>
        <taxon>Magnoliopsida</taxon>
        <taxon>eudicotyledons</taxon>
        <taxon>Gunneridae</taxon>
        <taxon>Pentapetalae</taxon>
        <taxon>rosids</taxon>
        <taxon>malvids</taxon>
        <taxon>Brassicales</taxon>
        <taxon>Brassicaceae</taxon>
        <taxon>Brassiceae</taxon>
        <taxon>Brassica</taxon>
    </lineage>
</organism>
<dbReference type="Proteomes" id="UP000266723">
    <property type="component" value="Unassembled WGS sequence"/>
</dbReference>